<organism evidence="10 11">
    <name type="scientific">Amnibacterium soli</name>
    <dbReference type="NCBI Taxonomy" id="1282736"/>
    <lineage>
        <taxon>Bacteria</taxon>
        <taxon>Bacillati</taxon>
        <taxon>Actinomycetota</taxon>
        <taxon>Actinomycetes</taxon>
        <taxon>Micrococcales</taxon>
        <taxon>Microbacteriaceae</taxon>
        <taxon>Amnibacterium</taxon>
    </lineage>
</organism>
<sequence length="313" mass="31898">MTIRLGTRGSALALAQAGHIRDRIAALGEPCELVTVTTAGDVSRASLAQIGGTGVFAGALRSALLAGQVDLVVHSLKDLPVAPAPGLVVAGVPDREDARDVLCARDGLDLASLPAGSRVGTGSPRRHAQLVDRRDDLEVVDLRGNVDSRLRRVTDGELDAVVLSRAGLARLGRLDAVTEVLPLDTWPTAAGQGALAMEVREADVDPSGPVGRVVAALTDPAARDAASAERRVLGLLEAGCAAPIGVASVVDEAHAVLWASVHRPGGGERLDRRREVDFTADERGAALALAADGLAADLLAAGAAELAPLGASS</sequence>
<evidence type="ECO:0000259" key="9">
    <source>
        <dbReference type="Pfam" id="PF01379"/>
    </source>
</evidence>
<dbReference type="InterPro" id="IPR022419">
    <property type="entry name" value="Porphobilin_deaminase_cofac_BS"/>
</dbReference>
<dbReference type="SUPFAM" id="SSF53850">
    <property type="entry name" value="Periplasmic binding protein-like II"/>
    <property type="match status" value="1"/>
</dbReference>
<evidence type="ECO:0000256" key="4">
    <source>
        <dbReference type="ARBA" id="ARBA00012655"/>
    </source>
</evidence>
<accession>A0ABP8Z5X9</accession>
<evidence type="ECO:0000256" key="1">
    <source>
        <dbReference type="ARBA" id="ARBA00001916"/>
    </source>
</evidence>
<feature type="domain" description="Porphobilinogen deaminase N-terminal" evidence="9">
    <location>
        <begin position="3"/>
        <end position="203"/>
    </location>
</feature>
<dbReference type="InterPro" id="IPR000860">
    <property type="entry name" value="HemC"/>
</dbReference>
<evidence type="ECO:0000256" key="3">
    <source>
        <dbReference type="ARBA" id="ARBA00005638"/>
    </source>
</evidence>
<keyword evidence="5" id="KW-0808">Transferase</keyword>
<keyword evidence="6" id="KW-0627">Porphyrin biosynthesis</keyword>
<evidence type="ECO:0000256" key="8">
    <source>
        <dbReference type="NCBIfam" id="TIGR00212"/>
    </source>
</evidence>
<comment type="caution">
    <text evidence="10">The sequence shown here is derived from an EMBL/GenBank/DDBJ whole genome shotgun (WGS) entry which is preliminary data.</text>
</comment>
<evidence type="ECO:0000256" key="6">
    <source>
        <dbReference type="ARBA" id="ARBA00023244"/>
    </source>
</evidence>
<comment type="similarity">
    <text evidence="3">Belongs to the HMBS family.</text>
</comment>
<evidence type="ECO:0000256" key="2">
    <source>
        <dbReference type="ARBA" id="ARBA00002869"/>
    </source>
</evidence>
<keyword evidence="11" id="KW-1185">Reference proteome</keyword>
<dbReference type="RefSeq" id="WP_345480961.1">
    <property type="nucleotide sequence ID" value="NZ_BAABLP010000004.1"/>
</dbReference>
<dbReference type="InterPro" id="IPR036803">
    <property type="entry name" value="Porphobilinogen_deaminase_C_sf"/>
</dbReference>
<reference evidence="11" key="1">
    <citation type="journal article" date="2019" name="Int. J. Syst. Evol. Microbiol.">
        <title>The Global Catalogue of Microorganisms (GCM) 10K type strain sequencing project: providing services to taxonomists for standard genome sequencing and annotation.</title>
        <authorList>
            <consortium name="The Broad Institute Genomics Platform"/>
            <consortium name="The Broad Institute Genome Sequencing Center for Infectious Disease"/>
            <person name="Wu L."/>
            <person name="Ma J."/>
        </authorList>
    </citation>
    <scope>NUCLEOTIDE SEQUENCE [LARGE SCALE GENOMIC DNA]</scope>
    <source>
        <strain evidence="11">JCM 19015</strain>
    </source>
</reference>
<dbReference type="Gene3D" id="3.30.160.40">
    <property type="entry name" value="Porphobilinogen deaminase, C-terminal domain"/>
    <property type="match status" value="1"/>
</dbReference>
<comment type="catalytic activity">
    <reaction evidence="7">
        <text>4 porphobilinogen + H2O = hydroxymethylbilane + 4 NH4(+)</text>
        <dbReference type="Rhea" id="RHEA:13185"/>
        <dbReference type="ChEBI" id="CHEBI:15377"/>
        <dbReference type="ChEBI" id="CHEBI:28938"/>
        <dbReference type="ChEBI" id="CHEBI:57845"/>
        <dbReference type="ChEBI" id="CHEBI:58126"/>
        <dbReference type="EC" id="2.5.1.61"/>
    </reaction>
</comment>
<dbReference type="Gene3D" id="3.40.190.10">
    <property type="entry name" value="Periplasmic binding protein-like II"/>
    <property type="match status" value="2"/>
</dbReference>
<protein>
    <recommendedName>
        <fullName evidence="4 8">Hydroxymethylbilane synthase</fullName>
        <ecNumber evidence="4 8">2.5.1.61</ecNumber>
    </recommendedName>
</protein>
<evidence type="ECO:0000313" key="10">
    <source>
        <dbReference type="EMBL" id="GAA4747460.1"/>
    </source>
</evidence>
<dbReference type="InterPro" id="IPR022417">
    <property type="entry name" value="Porphobilin_deaminase_N"/>
</dbReference>
<dbReference type="PROSITE" id="PS00533">
    <property type="entry name" value="PORPHOBILINOGEN_DEAM"/>
    <property type="match status" value="1"/>
</dbReference>
<comment type="function">
    <text evidence="2">Tetrapolymerization of the monopyrrole PBG into the hydroxymethylbilane pre-uroporphyrinogen in several discrete steps.</text>
</comment>
<dbReference type="PANTHER" id="PTHR11557:SF0">
    <property type="entry name" value="PORPHOBILINOGEN DEAMINASE"/>
    <property type="match status" value="1"/>
</dbReference>
<gene>
    <name evidence="10" type="primary">hemC</name>
    <name evidence="10" type="ORF">GCM10025783_19470</name>
</gene>
<name>A0ABP8Z5X9_9MICO</name>
<evidence type="ECO:0000313" key="11">
    <source>
        <dbReference type="Proteomes" id="UP001500121"/>
    </source>
</evidence>
<dbReference type="EC" id="2.5.1.61" evidence="4 8"/>
<evidence type="ECO:0000256" key="7">
    <source>
        <dbReference type="ARBA" id="ARBA00048169"/>
    </source>
</evidence>
<evidence type="ECO:0000256" key="5">
    <source>
        <dbReference type="ARBA" id="ARBA00022679"/>
    </source>
</evidence>
<comment type="cofactor">
    <cofactor evidence="1">
        <name>dipyrromethane</name>
        <dbReference type="ChEBI" id="CHEBI:60342"/>
    </cofactor>
</comment>
<dbReference type="EMBL" id="BAABLP010000004">
    <property type="protein sequence ID" value="GAA4747460.1"/>
    <property type="molecule type" value="Genomic_DNA"/>
</dbReference>
<dbReference type="Proteomes" id="UP001500121">
    <property type="component" value="Unassembled WGS sequence"/>
</dbReference>
<dbReference type="PANTHER" id="PTHR11557">
    <property type="entry name" value="PORPHOBILINOGEN DEAMINASE"/>
    <property type="match status" value="1"/>
</dbReference>
<dbReference type="Pfam" id="PF01379">
    <property type="entry name" value="Porphobil_deam"/>
    <property type="match status" value="1"/>
</dbReference>
<dbReference type="SUPFAM" id="SSF54782">
    <property type="entry name" value="Porphobilinogen deaminase (hydroxymethylbilane synthase), C-terminal domain"/>
    <property type="match status" value="1"/>
</dbReference>
<dbReference type="PRINTS" id="PR00151">
    <property type="entry name" value="PORPHBDMNASE"/>
</dbReference>
<proteinExistence type="inferred from homology"/>
<dbReference type="PIRSF" id="PIRSF001438">
    <property type="entry name" value="4pyrrol_synth_OHMeBilane_synth"/>
    <property type="match status" value="1"/>
</dbReference>
<dbReference type="NCBIfam" id="TIGR00212">
    <property type="entry name" value="hemC"/>
    <property type="match status" value="1"/>
</dbReference>